<name>A0A9Y2B494_9SPHN</name>
<protein>
    <submittedName>
        <fullName evidence="2">Uncharacterized protein</fullName>
    </submittedName>
</protein>
<dbReference type="EMBL" id="CP127221">
    <property type="protein sequence ID" value="WIW95059.1"/>
    <property type="molecule type" value="Genomic_DNA"/>
</dbReference>
<feature type="transmembrane region" description="Helical" evidence="1">
    <location>
        <begin position="19"/>
        <end position="35"/>
    </location>
</feature>
<keyword evidence="1" id="KW-0472">Membrane</keyword>
<dbReference type="AlphaFoldDB" id="A0A9Y2B494"/>
<proteinExistence type="predicted"/>
<evidence type="ECO:0000256" key="1">
    <source>
        <dbReference type="SAM" id="Phobius"/>
    </source>
</evidence>
<dbReference type="Proteomes" id="UP001231445">
    <property type="component" value="Chromosome"/>
</dbReference>
<accession>A0A9Y2B494</accession>
<keyword evidence="1" id="KW-1133">Transmembrane helix</keyword>
<keyword evidence="3" id="KW-1185">Reference proteome</keyword>
<dbReference type="RefSeq" id="WP_285975375.1">
    <property type="nucleotide sequence ID" value="NZ_CP127221.1"/>
</dbReference>
<sequence>MDDSVGVTSQKREPRAKRIWLAVAALVGILCLAWFDGGEEALHPISQEIAIPELAEQ</sequence>
<organism evidence="2 3">
    <name type="scientific">Altererythrobacter rubellus</name>
    <dbReference type="NCBI Taxonomy" id="2173831"/>
    <lineage>
        <taxon>Bacteria</taxon>
        <taxon>Pseudomonadati</taxon>
        <taxon>Pseudomonadota</taxon>
        <taxon>Alphaproteobacteria</taxon>
        <taxon>Sphingomonadales</taxon>
        <taxon>Erythrobacteraceae</taxon>
        <taxon>Altererythrobacter</taxon>
    </lineage>
</organism>
<reference evidence="2 3" key="1">
    <citation type="submission" date="2023-06" db="EMBL/GenBank/DDBJ databases">
        <title>Altererythrobacter rubellus NBRC 112769 genome.</title>
        <authorList>
            <person name="Zhang K."/>
        </authorList>
    </citation>
    <scope>NUCLEOTIDE SEQUENCE [LARGE SCALE GENOMIC DNA]</scope>
    <source>
        <strain evidence="2 3">NBRC 112769</strain>
    </source>
</reference>
<dbReference type="KEGG" id="arue:QQX03_08825"/>
<gene>
    <name evidence="2" type="ORF">QQX03_08825</name>
</gene>
<evidence type="ECO:0000313" key="3">
    <source>
        <dbReference type="Proteomes" id="UP001231445"/>
    </source>
</evidence>
<keyword evidence="1" id="KW-0812">Transmembrane</keyword>
<evidence type="ECO:0000313" key="2">
    <source>
        <dbReference type="EMBL" id="WIW95059.1"/>
    </source>
</evidence>